<accession>E2A177</accession>
<dbReference type="AlphaFoldDB" id="E2A177"/>
<keyword evidence="3" id="KW-1185">Reference proteome</keyword>
<dbReference type="Proteomes" id="UP000000311">
    <property type="component" value="Unassembled WGS sequence"/>
</dbReference>
<name>E2A177_CAMFO</name>
<evidence type="ECO:0000313" key="1">
    <source>
        <dbReference type="EMBL" id="EFN68499.1"/>
    </source>
</evidence>
<gene>
    <name evidence="2" type="ORF">EAG_02630</name>
    <name evidence="1" type="ORF">EAG_11802</name>
</gene>
<reference evidence="2 3" key="1">
    <citation type="journal article" date="2010" name="Science">
        <title>Genomic comparison of the ants Camponotus floridanus and Harpegnathos saltator.</title>
        <authorList>
            <person name="Bonasio R."/>
            <person name="Zhang G."/>
            <person name="Ye C."/>
            <person name="Mutti N.S."/>
            <person name="Fang X."/>
            <person name="Qin N."/>
            <person name="Donahue G."/>
            <person name="Yang P."/>
            <person name="Li Q."/>
            <person name="Li C."/>
            <person name="Zhang P."/>
            <person name="Huang Z."/>
            <person name="Berger S.L."/>
            <person name="Reinberg D."/>
            <person name="Wang J."/>
            <person name="Liebig J."/>
        </authorList>
    </citation>
    <scope>NUCLEOTIDE SEQUENCE [LARGE SCALE GENOMIC DNA]</scope>
    <source>
        <strain evidence="3">C129</strain>
    </source>
</reference>
<organism evidence="3">
    <name type="scientific">Camponotus floridanus</name>
    <name type="common">Florida carpenter ant</name>
    <dbReference type="NCBI Taxonomy" id="104421"/>
    <lineage>
        <taxon>Eukaryota</taxon>
        <taxon>Metazoa</taxon>
        <taxon>Ecdysozoa</taxon>
        <taxon>Arthropoda</taxon>
        <taxon>Hexapoda</taxon>
        <taxon>Insecta</taxon>
        <taxon>Pterygota</taxon>
        <taxon>Neoptera</taxon>
        <taxon>Endopterygota</taxon>
        <taxon>Hymenoptera</taxon>
        <taxon>Apocrita</taxon>
        <taxon>Aculeata</taxon>
        <taxon>Formicoidea</taxon>
        <taxon>Formicidae</taxon>
        <taxon>Formicinae</taxon>
        <taxon>Camponotus</taxon>
    </lineage>
</organism>
<dbReference type="EMBL" id="GL435717">
    <property type="protein sequence ID" value="EFN72805.1"/>
    <property type="molecule type" value="Genomic_DNA"/>
</dbReference>
<feature type="non-terminal residue" evidence="2">
    <location>
        <position position="1"/>
    </location>
</feature>
<dbReference type="EMBL" id="GL438786">
    <property type="protein sequence ID" value="EFN68499.1"/>
    <property type="molecule type" value="Genomic_DNA"/>
</dbReference>
<protein>
    <submittedName>
        <fullName evidence="2">Uncharacterized protein</fullName>
    </submittedName>
</protein>
<proteinExistence type="predicted"/>
<feature type="non-terminal residue" evidence="2">
    <location>
        <position position="35"/>
    </location>
</feature>
<evidence type="ECO:0000313" key="3">
    <source>
        <dbReference type="Proteomes" id="UP000000311"/>
    </source>
</evidence>
<evidence type="ECO:0000313" key="2">
    <source>
        <dbReference type="EMBL" id="EFN72805.1"/>
    </source>
</evidence>
<sequence length="35" mass="3898">TFAPKHFHSGAKIEVATFLVIIIFNEGFIPILKVV</sequence>